<evidence type="ECO:0000313" key="1">
    <source>
        <dbReference type="EMBL" id="QNO46328.1"/>
    </source>
</evidence>
<proteinExistence type="predicted"/>
<gene>
    <name evidence="1" type="ORF">PABHDKJJ_00032</name>
</gene>
<sequence>MVYDELKELGKEVSVIRYSLIPEENVSSEELEPMFSSISPKFTVFIP</sequence>
<accession>A0A7G9YE94</accession>
<dbReference type="EMBL" id="MT631185">
    <property type="protein sequence ID" value="QNO46328.1"/>
    <property type="molecule type" value="Genomic_DNA"/>
</dbReference>
<name>A0A7G9YE94_9EURY</name>
<organism evidence="1">
    <name type="scientific">Candidatus Methanogaster sp. ANME-2c ERB4</name>
    <dbReference type="NCBI Taxonomy" id="2759911"/>
    <lineage>
        <taxon>Archaea</taxon>
        <taxon>Methanobacteriati</taxon>
        <taxon>Methanobacteriota</taxon>
        <taxon>Stenosarchaea group</taxon>
        <taxon>Methanomicrobia</taxon>
        <taxon>Methanosarcinales</taxon>
        <taxon>ANME-2 cluster</taxon>
        <taxon>Candidatus Methanogasteraceae</taxon>
        <taxon>Candidatus Methanogaster</taxon>
    </lineage>
</organism>
<dbReference type="AlphaFoldDB" id="A0A7G9YE94"/>
<reference evidence="1" key="1">
    <citation type="submission" date="2020-06" db="EMBL/GenBank/DDBJ databases">
        <title>Unique genomic features of the anaerobic methanotrophic archaea.</title>
        <authorList>
            <person name="Chadwick G.L."/>
            <person name="Skennerton C.T."/>
            <person name="Laso-Perez R."/>
            <person name="Leu A.O."/>
            <person name="Speth D.R."/>
            <person name="Yu H."/>
            <person name="Morgan-Lang C."/>
            <person name="Hatzenpichler R."/>
            <person name="Goudeau D."/>
            <person name="Malmstrom R."/>
            <person name="Brazelton W.J."/>
            <person name="Woyke T."/>
            <person name="Hallam S.J."/>
            <person name="Tyson G.W."/>
            <person name="Wegener G."/>
            <person name="Boetius A."/>
            <person name="Orphan V."/>
        </authorList>
    </citation>
    <scope>NUCLEOTIDE SEQUENCE</scope>
</reference>
<protein>
    <submittedName>
        <fullName evidence="1">Uncharacterized protein</fullName>
    </submittedName>
</protein>